<name>A0A0F9GEH6_9ZZZZ</name>
<organism evidence="1">
    <name type="scientific">marine sediment metagenome</name>
    <dbReference type="NCBI Taxonomy" id="412755"/>
    <lineage>
        <taxon>unclassified sequences</taxon>
        <taxon>metagenomes</taxon>
        <taxon>ecological metagenomes</taxon>
    </lineage>
</organism>
<reference evidence="1" key="1">
    <citation type="journal article" date="2015" name="Nature">
        <title>Complex archaea that bridge the gap between prokaryotes and eukaryotes.</title>
        <authorList>
            <person name="Spang A."/>
            <person name="Saw J.H."/>
            <person name="Jorgensen S.L."/>
            <person name="Zaremba-Niedzwiedzka K."/>
            <person name="Martijn J."/>
            <person name="Lind A.E."/>
            <person name="van Eijk R."/>
            <person name="Schleper C."/>
            <person name="Guy L."/>
            <person name="Ettema T.J."/>
        </authorList>
    </citation>
    <scope>NUCLEOTIDE SEQUENCE</scope>
</reference>
<dbReference type="EMBL" id="LAZR01026737">
    <property type="protein sequence ID" value="KKL67820.1"/>
    <property type="molecule type" value="Genomic_DNA"/>
</dbReference>
<proteinExistence type="predicted"/>
<comment type="caution">
    <text evidence="1">The sequence shown here is derived from an EMBL/GenBank/DDBJ whole genome shotgun (WGS) entry which is preliminary data.</text>
</comment>
<dbReference type="AlphaFoldDB" id="A0A0F9GEH6"/>
<feature type="non-terminal residue" evidence="1">
    <location>
        <position position="110"/>
    </location>
</feature>
<accession>A0A0F9GEH6</accession>
<evidence type="ECO:0000313" key="1">
    <source>
        <dbReference type="EMBL" id="KKL67820.1"/>
    </source>
</evidence>
<gene>
    <name evidence="1" type="ORF">LCGC14_2131110</name>
</gene>
<protein>
    <submittedName>
        <fullName evidence="1">Uncharacterized protein</fullName>
    </submittedName>
</protein>
<sequence length="110" mass="12347">MLLEQDSYSDEDGKTIAAHEIEAIGTFKYSSDGFFEWECPHCKERESTRAFKINGTVFRCPGCKKRALLLRSDASYVGGVIANNIEQERGTDRVIRDALEHMGRVISCLG</sequence>